<dbReference type="InterPro" id="IPR037763">
    <property type="entry name" value="C1orf162"/>
</dbReference>
<dbReference type="PANTHER" id="PTHR37997">
    <property type="entry name" value="TRANSMEMBRANE PROTEIN C1ORF162"/>
    <property type="match status" value="1"/>
</dbReference>
<dbReference type="RefSeq" id="XP_060057869.1">
    <property type="nucleotide sequence ID" value="XM_060201886.1"/>
</dbReference>
<keyword evidence="2" id="KW-0472">Membrane</keyword>
<feature type="compositionally biased region" description="Basic and acidic residues" evidence="1">
    <location>
        <begin position="1"/>
        <end position="12"/>
    </location>
</feature>
<dbReference type="GeneID" id="132541387"/>
<feature type="region of interest" description="Disordered" evidence="1">
    <location>
        <begin position="1"/>
        <end position="23"/>
    </location>
</feature>
<reference evidence="4" key="1">
    <citation type="submission" date="2025-08" db="UniProtKB">
        <authorList>
            <consortium name="RefSeq"/>
        </authorList>
    </citation>
    <scope>IDENTIFICATION</scope>
</reference>
<name>A0ABM3Y9X4_ERIEU</name>
<protein>
    <submittedName>
        <fullName evidence="4">Transmembrane protein C1orf162 homolog</fullName>
    </submittedName>
</protein>
<keyword evidence="2 4" id="KW-0812">Transmembrane</keyword>
<accession>A0ABM3Y9X4</accession>
<gene>
    <name evidence="4" type="primary">C11H1orf162</name>
</gene>
<keyword evidence="3" id="KW-1185">Reference proteome</keyword>
<evidence type="ECO:0000313" key="3">
    <source>
        <dbReference type="Proteomes" id="UP001652624"/>
    </source>
</evidence>
<evidence type="ECO:0000256" key="1">
    <source>
        <dbReference type="SAM" id="MobiDB-lite"/>
    </source>
</evidence>
<keyword evidence="2" id="KW-1133">Transmembrane helix</keyword>
<feature type="transmembrane region" description="Helical" evidence="2">
    <location>
        <begin position="44"/>
        <end position="66"/>
    </location>
</feature>
<evidence type="ECO:0000313" key="4">
    <source>
        <dbReference type="RefSeq" id="XP_060057869.1"/>
    </source>
</evidence>
<sequence>MGENSSKQEKKIGHSAPSTTAFTITSAPDSPALKESENYLTKHLILAFFVGILLTLLLVLLVFLIIKSYKKYHAQVQALDPQYIDPPAKLSSPEDDTLTYIKISQESSKYVTAKHPADSEPIIYSQIKVSSSPSLFNEA</sequence>
<dbReference type="Proteomes" id="UP001652624">
    <property type="component" value="Chromosome 11"/>
</dbReference>
<dbReference type="PANTHER" id="PTHR37997:SF1">
    <property type="entry name" value="TRANSMEMBRANE PROTEIN C1ORF162"/>
    <property type="match status" value="1"/>
</dbReference>
<organism evidence="3 4">
    <name type="scientific">Erinaceus europaeus</name>
    <name type="common">Western European hedgehog</name>
    <dbReference type="NCBI Taxonomy" id="9365"/>
    <lineage>
        <taxon>Eukaryota</taxon>
        <taxon>Metazoa</taxon>
        <taxon>Chordata</taxon>
        <taxon>Craniata</taxon>
        <taxon>Vertebrata</taxon>
        <taxon>Euteleostomi</taxon>
        <taxon>Mammalia</taxon>
        <taxon>Eutheria</taxon>
        <taxon>Laurasiatheria</taxon>
        <taxon>Eulipotyphla</taxon>
        <taxon>Erinaceidae</taxon>
        <taxon>Erinaceinae</taxon>
        <taxon>Erinaceus</taxon>
    </lineage>
</organism>
<proteinExistence type="predicted"/>
<evidence type="ECO:0000256" key="2">
    <source>
        <dbReference type="SAM" id="Phobius"/>
    </source>
</evidence>